<gene>
    <name evidence="2" type="ORF">ACFFMS_27815</name>
</gene>
<evidence type="ECO:0000313" key="2">
    <source>
        <dbReference type="EMBL" id="MFB9762038.1"/>
    </source>
</evidence>
<comment type="caution">
    <text evidence="2">The sequence shown here is derived from an EMBL/GenBank/DDBJ whole genome shotgun (WGS) entry which is preliminary data.</text>
</comment>
<keyword evidence="1" id="KW-0812">Transmembrane</keyword>
<protein>
    <submittedName>
        <fullName evidence="2">Uncharacterized protein</fullName>
    </submittedName>
</protein>
<sequence length="57" mass="6006">MNRGRKKTLLFSLLASICFSGGIALKPVLTSAPTIGVFFGTICVLAAVFFLGKTEAK</sequence>
<proteinExistence type="predicted"/>
<name>A0ABV5WPB0_9BACI</name>
<dbReference type="RefSeq" id="WP_165350707.1">
    <property type="nucleotide sequence ID" value="NZ_JBHMAF010000196.1"/>
</dbReference>
<reference evidence="2 3" key="1">
    <citation type="submission" date="2024-09" db="EMBL/GenBank/DDBJ databases">
        <authorList>
            <person name="Sun Q."/>
            <person name="Mori K."/>
        </authorList>
    </citation>
    <scope>NUCLEOTIDE SEQUENCE [LARGE SCALE GENOMIC DNA]</scope>
    <source>
        <strain evidence="2 3">JCM 11201</strain>
    </source>
</reference>
<keyword evidence="3" id="KW-1185">Reference proteome</keyword>
<feature type="transmembrane region" description="Helical" evidence="1">
    <location>
        <begin position="34"/>
        <end position="52"/>
    </location>
</feature>
<evidence type="ECO:0000313" key="3">
    <source>
        <dbReference type="Proteomes" id="UP001589609"/>
    </source>
</evidence>
<evidence type="ECO:0000256" key="1">
    <source>
        <dbReference type="SAM" id="Phobius"/>
    </source>
</evidence>
<dbReference type="EMBL" id="JBHMAF010000196">
    <property type="protein sequence ID" value="MFB9762038.1"/>
    <property type="molecule type" value="Genomic_DNA"/>
</dbReference>
<dbReference type="Proteomes" id="UP001589609">
    <property type="component" value="Unassembled WGS sequence"/>
</dbReference>
<keyword evidence="1" id="KW-1133">Transmembrane helix</keyword>
<organism evidence="2 3">
    <name type="scientific">Ectobacillus funiculus</name>
    <dbReference type="NCBI Taxonomy" id="137993"/>
    <lineage>
        <taxon>Bacteria</taxon>
        <taxon>Bacillati</taxon>
        <taxon>Bacillota</taxon>
        <taxon>Bacilli</taxon>
        <taxon>Bacillales</taxon>
        <taxon>Bacillaceae</taxon>
        <taxon>Ectobacillus</taxon>
    </lineage>
</organism>
<accession>A0ABV5WPB0</accession>
<keyword evidence="1" id="KW-0472">Membrane</keyword>